<dbReference type="Proteomes" id="UP000789901">
    <property type="component" value="Unassembled WGS sequence"/>
</dbReference>
<reference evidence="1 2" key="1">
    <citation type="submission" date="2021-06" db="EMBL/GenBank/DDBJ databases">
        <authorList>
            <person name="Kallberg Y."/>
            <person name="Tangrot J."/>
            <person name="Rosling A."/>
        </authorList>
    </citation>
    <scope>NUCLEOTIDE SEQUENCE [LARGE SCALE GENOMIC DNA]</scope>
    <source>
        <strain evidence="1 2">120-4 pot B 10/14</strain>
    </source>
</reference>
<proteinExistence type="predicted"/>
<organism evidence="1 2">
    <name type="scientific">Gigaspora margarita</name>
    <dbReference type="NCBI Taxonomy" id="4874"/>
    <lineage>
        <taxon>Eukaryota</taxon>
        <taxon>Fungi</taxon>
        <taxon>Fungi incertae sedis</taxon>
        <taxon>Mucoromycota</taxon>
        <taxon>Glomeromycotina</taxon>
        <taxon>Glomeromycetes</taxon>
        <taxon>Diversisporales</taxon>
        <taxon>Gigasporaceae</taxon>
        <taxon>Gigaspora</taxon>
    </lineage>
</organism>
<evidence type="ECO:0000313" key="2">
    <source>
        <dbReference type="Proteomes" id="UP000789901"/>
    </source>
</evidence>
<feature type="non-terminal residue" evidence="1">
    <location>
        <position position="100"/>
    </location>
</feature>
<evidence type="ECO:0000313" key="1">
    <source>
        <dbReference type="EMBL" id="CAG8789953.1"/>
    </source>
</evidence>
<keyword evidence="2" id="KW-1185">Reference proteome</keyword>
<accession>A0ABN7VPJ4</accession>
<dbReference type="EMBL" id="CAJVQB010019115">
    <property type="protein sequence ID" value="CAG8789953.1"/>
    <property type="molecule type" value="Genomic_DNA"/>
</dbReference>
<protein>
    <submittedName>
        <fullName evidence="1">29422_t:CDS:1</fullName>
    </submittedName>
</protein>
<comment type="caution">
    <text evidence="1">The sequence shown here is derived from an EMBL/GenBank/DDBJ whole genome shotgun (WGS) entry which is preliminary data.</text>
</comment>
<name>A0ABN7VPJ4_GIGMA</name>
<gene>
    <name evidence="1" type="ORF">GMARGA_LOCUS21085</name>
</gene>
<sequence>MGYAKKALDLAIRANKVEELIGHLKNFIEMTKNNLFNTQNNISFISVKDSLHVPNKGQQPNKYKSGDEPSKKTWLKDIINANKLVIMFQCAQILTNKKDV</sequence>